<comment type="caution">
    <text evidence="1">The sequence shown here is derived from an EMBL/GenBank/DDBJ whole genome shotgun (WGS) entry which is preliminary data.</text>
</comment>
<proteinExistence type="predicted"/>
<protein>
    <submittedName>
        <fullName evidence="1">Uncharacterized protein</fullName>
    </submittedName>
</protein>
<name>A0A7C3LX67_9BACT</name>
<accession>A0A7C3LX67</accession>
<evidence type="ECO:0000313" key="1">
    <source>
        <dbReference type="EMBL" id="HFT93098.1"/>
    </source>
</evidence>
<organism evidence="1">
    <name type="scientific">Leptospirillum ferriphilum</name>
    <dbReference type="NCBI Taxonomy" id="178606"/>
    <lineage>
        <taxon>Bacteria</taxon>
        <taxon>Pseudomonadati</taxon>
        <taxon>Nitrospirota</taxon>
        <taxon>Nitrospiria</taxon>
        <taxon>Nitrospirales</taxon>
        <taxon>Nitrospiraceae</taxon>
        <taxon>Leptospirillum</taxon>
    </lineage>
</organism>
<sequence>MSRMIKIDLEAAPEGVVIAQDIKDNLGRLLVKSPRALDADLKRVLLLRGIREVLVQDNSRKSREELDMMLEKEKESVRKRFSKLSDSPEKEQIIRLFVQALEEYAGEQNLKAP</sequence>
<dbReference type="EMBL" id="DTMM01000082">
    <property type="protein sequence ID" value="HFT93098.1"/>
    <property type="molecule type" value="Genomic_DNA"/>
</dbReference>
<reference evidence="1" key="1">
    <citation type="journal article" date="2020" name="mSystems">
        <title>Genome- and Community-Level Interaction Insights into Carbon Utilization and Element Cycling Functions of Hydrothermarchaeota in Hydrothermal Sediment.</title>
        <authorList>
            <person name="Zhou Z."/>
            <person name="Liu Y."/>
            <person name="Xu W."/>
            <person name="Pan J."/>
            <person name="Luo Z.H."/>
            <person name="Li M."/>
        </authorList>
    </citation>
    <scope>NUCLEOTIDE SEQUENCE [LARGE SCALE GENOMIC DNA]</scope>
    <source>
        <strain evidence="1">SpSt-902</strain>
    </source>
</reference>
<gene>
    <name evidence="1" type="ORF">ENX03_03970</name>
</gene>
<dbReference type="AlphaFoldDB" id="A0A7C3LX67"/>